<dbReference type="Pfam" id="PF00535">
    <property type="entry name" value="Glycos_transf_2"/>
    <property type="match status" value="1"/>
</dbReference>
<proteinExistence type="predicted"/>
<dbReference type="RefSeq" id="WP_235666133.1">
    <property type="nucleotide sequence ID" value="NZ_AP022604.1"/>
</dbReference>
<dbReference type="GO" id="GO:0016757">
    <property type="term" value="F:glycosyltransferase activity"/>
    <property type="evidence" value="ECO:0007669"/>
    <property type="project" value="UniProtKB-KW"/>
</dbReference>
<accession>A0A3S5EIF7</accession>
<dbReference type="PANTHER" id="PTHR43685">
    <property type="entry name" value="GLYCOSYLTRANSFERASE"/>
    <property type="match status" value="1"/>
</dbReference>
<keyword evidence="3" id="KW-1185">Reference proteome</keyword>
<keyword evidence="2" id="KW-0808">Transferase</keyword>
<dbReference type="SUPFAM" id="SSF53448">
    <property type="entry name" value="Nucleotide-diphospho-sugar transferases"/>
    <property type="match status" value="1"/>
</dbReference>
<dbReference type="InterPro" id="IPR001173">
    <property type="entry name" value="Glyco_trans_2-like"/>
</dbReference>
<evidence type="ECO:0000313" key="2">
    <source>
        <dbReference type="EMBL" id="VEG48370.1"/>
    </source>
</evidence>
<dbReference type="PANTHER" id="PTHR43685:SF2">
    <property type="entry name" value="GLYCOSYLTRANSFERASE 2-LIKE DOMAIN-CONTAINING PROTEIN"/>
    <property type="match status" value="1"/>
</dbReference>
<dbReference type="InterPro" id="IPR029044">
    <property type="entry name" value="Nucleotide-diphossugar_trans"/>
</dbReference>
<evidence type="ECO:0000313" key="3">
    <source>
        <dbReference type="Proteomes" id="UP000282551"/>
    </source>
</evidence>
<keyword evidence="2" id="KW-0328">Glycosyltransferase</keyword>
<reference evidence="2 3" key="1">
    <citation type="submission" date="2018-12" db="EMBL/GenBank/DDBJ databases">
        <authorList>
            <consortium name="Pathogen Informatics"/>
        </authorList>
    </citation>
    <scope>NUCLEOTIDE SEQUENCE [LARGE SCALE GENOMIC DNA]</scope>
    <source>
        <strain evidence="2 3">NCTC10485</strain>
    </source>
</reference>
<dbReference type="CDD" id="cd00761">
    <property type="entry name" value="Glyco_tranf_GTA_type"/>
    <property type="match status" value="1"/>
</dbReference>
<dbReference type="Proteomes" id="UP000282551">
    <property type="component" value="Chromosome"/>
</dbReference>
<feature type="domain" description="Glycosyltransferase 2-like" evidence="1">
    <location>
        <begin position="98"/>
        <end position="218"/>
    </location>
</feature>
<dbReference type="EMBL" id="LR134355">
    <property type="protein sequence ID" value="VEG48370.1"/>
    <property type="molecule type" value="Genomic_DNA"/>
</dbReference>
<dbReference type="AlphaFoldDB" id="A0A3S5EIF7"/>
<name>A0A3S5EIF7_MYCCI</name>
<organism evidence="2 3">
    <name type="scientific">Mycolicibacterium chitae</name>
    <name type="common">Mycobacterium chitae</name>
    <dbReference type="NCBI Taxonomy" id="1792"/>
    <lineage>
        <taxon>Bacteria</taxon>
        <taxon>Bacillati</taxon>
        <taxon>Actinomycetota</taxon>
        <taxon>Actinomycetes</taxon>
        <taxon>Mycobacteriales</taxon>
        <taxon>Mycobacteriaceae</taxon>
        <taxon>Mycolicibacterium</taxon>
    </lineage>
</organism>
<protein>
    <submittedName>
        <fullName evidence="2">Glycosyl transferase family protein</fullName>
        <ecNumber evidence="2">2.4.1.-</ecNumber>
    </submittedName>
</protein>
<dbReference type="EC" id="2.4.1.-" evidence="2"/>
<dbReference type="InterPro" id="IPR050834">
    <property type="entry name" value="Glycosyltransf_2"/>
</dbReference>
<evidence type="ECO:0000259" key="1">
    <source>
        <dbReference type="Pfam" id="PF00535"/>
    </source>
</evidence>
<sequence length="431" mass="46660">MIRELAAAMPSNGAPDGSPHARWVGWLEVTADDRARGQVEVRPVGADHYRKARVLLRDDLDLLDFVEAEIVDGTVTLPIPTEPTTREKSDPAVALPISVVVCTRDRPQDLAHALASITALDYPEFEVVVVDNAPPDDKTARVIAELADPRVRRVVEPKPGLSNARNTGVGAARHEIVAFTDDDVVVDPHWLRALARGFARNPDAACICGLVPSGELRTAAQAYFDQRVSWASTLVPTRFSMDDQPAGVPLFPFQVGRYGTGANFAIKRAEAIEMGGFDEALGAGSPTRGGEDIDMFYRLVMAGRVLVNDPAAIVWHRHRAEASTLLEQATGYGVGFGAWATKVMLDRDGRRLAFTVARRRLRDTADRGLAYGAIAAPKSEFNGMVPRRVGATEIFSVLGGPWALWRGRRQGRRPVPLAATAGAAHSSLNRA</sequence>
<gene>
    <name evidence="2" type="primary">icaA_1</name>
    <name evidence="2" type="ORF">NCTC10485_02664</name>
</gene>
<dbReference type="Gene3D" id="3.90.550.10">
    <property type="entry name" value="Spore Coat Polysaccharide Biosynthesis Protein SpsA, Chain A"/>
    <property type="match status" value="1"/>
</dbReference>